<organism evidence="1 2">
    <name type="scientific">Fusarium decemcellulare</name>
    <dbReference type="NCBI Taxonomy" id="57161"/>
    <lineage>
        <taxon>Eukaryota</taxon>
        <taxon>Fungi</taxon>
        <taxon>Dikarya</taxon>
        <taxon>Ascomycota</taxon>
        <taxon>Pezizomycotina</taxon>
        <taxon>Sordariomycetes</taxon>
        <taxon>Hypocreomycetidae</taxon>
        <taxon>Hypocreales</taxon>
        <taxon>Nectriaceae</taxon>
        <taxon>Fusarium</taxon>
        <taxon>Fusarium decemcellulare species complex</taxon>
    </lineage>
</organism>
<proteinExistence type="predicted"/>
<reference evidence="1" key="1">
    <citation type="submission" date="2022-08" db="EMBL/GenBank/DDBJ databases">
        <title>Genome Sequence of Fusarium decemcellulare.</title>
        <authorList>
            <person name="Buettner E."/>
        </authorList>
    </citation>
    <scope>NUCLEOTIDE SEQUENCE</scope>
    <source>
        <strain evidence="1">Babe19</strain>
    </source>
</reference>
<comment type="caution">
    <text evidence="1">The sequence shown here is derived from an EMBL/GenBank/DDBJ whole genome shotgun (WGS) entry which is preliminary data.</text>
</comment>
<name>A0ACC1RCC4_9HYPO</name>
<sequence>MVTQTRVVSIIPPTFRHQPGVYWLRRPLIDLLAVIAWHDEESRAHLLTDGWHASHICGNTLCIEPTHIAQVESRFYRQTPKRAHYLDNSTRYGTAAPPQAQYLLPAIEPSTLALSTVALSPSPNSSPGATVTLSDDYPPSDDSRTLTELYLLSPAVAQRTWERLRGGRCVKLKMGTSRSAPSSKFAHEFAHESVLVKSERTSRRLG</sequence>
<evidence type="ECO:0000313" key="1">
    <source>
        <dbReference type="EMBL" id="KAJ3509088.1"/>
    </source>
</evidence>
<dbReference type="EMBL" id="JANRMS010004402">
    <property type="protein sequence ID" value="KAJ3509088.1"/>
    <property type="molecule type" value="Genomic_DNA"/>
</dbReference>
<protein>
    <submittedName>
        <fullName evidence="1">Uncharacterized protein</fullName>
    </submittedName>
</protein>
<keyword evidence="2" id="KW-1185">Reference proteome</keyword>
<dbReference type="Proteomes" id="UP001148629">
    <property type="component" value="Unassembled WGS sequence"/>
</dbReference>
<evidence type="ECO:0000313" key="2">
    <source>
        <dbReference type="Proteomes" id="UP001148629"/>
    </source>
</evidence>
<gene>
    <name evidence="1" type="ORF">NM208_g15717</name>
</gene>
<accession>A0ACC1RCC4</accession>